<keyword evidence="2" id="KW-0812">Transmembrane</keyword>
<organism evidence="3 4">
    <name type="scientific">Vibrio cholerae serotype O1 (strain ATCC 39541 / Classical Ogawa 395 / O395)</name>
    <dbReference type="NCBI Taxonomy" id="345073"/>
    <lineage>
        <taxon>Bacteria</taxon>
        <taxon>Pseudomonadati</taxon>
        <taxon>Pseudomonadota</taxon>
        <taxon>Gammaproteobacteria</taxon>
        <taxon>Vibrionales</taxon>
        <taxon>Vibrionaceae</taxon>
        <taxon>Vibrio</taxon>
    </lineage>
</organism>
<evidence type="ECO:0000256" key="2">
    <source>
        <dbReference type="SAM" id="Phobius"/>
    </source>
</evidence>
<evidence type="ECO:0008006" key="5">
    <source>
        <dbReference type="Google" id="ProtNLM"/>
    </source>
</evidence>
<dbReference type="EMBL" id="CP000627">
    <property type="protein sequence ID" value="ABQ19841.1"/>
    <property type="molecule type" value="Genomic_DNA"/>
</dbReference>
<dbReference type="KEGG" id="vco:VC0395_A1731"/>
<dbReference type="Pfam" id="PF11169">
    <property type="entry name" value="DUF2956"/>
    <property type="match status" value="1"/>
</dbReference>
<dbReference type="OrthoDB" id="5600789at2"/>
<keyword evidence="2" id="KW-1133">Transmembrane helix</keyword>
<feature type="compositionally biased region" description="Basic residues" evidence="1">
    <location>
        <begin position="52"/>
        <end position="67"/>
    </location>
</feature>
<dbReference type="Proteomes" id="UP000000249">
    <property type="component" value="Chromosome 1"/>
</dbReference>
<sequence length="118" mass="13492">MKNTTLIPSEQTQQEALKIAKATQRPGQTKEQTKLITQGIEKGIALYKKQQKEKHRQADKLRKKALKAKQSSTEEIHEADDYAAELGDDSHTNQAKLAWVLLALSWLGFISYWLWQNS</sequence>
<evidence type="ECO:0000313" key="3">
    <source>
        <dbReference type="EMBL" id="ABQ19841.1"/>
    </source>
</evidence>
<evidence type="ECO:0000256" key="1">
    <source>
        <dbReference type="SAM" id="MobiDB-lite"/>
    </source>
</evidence>
<proteinExistence type="predicted"/>
<feature type="transmembrane region" description="Helical" evidence="2">
    <location>
        <begin position="97"/>
        <end position="115"/>
    </location>
</feature>
<name>A0A0H3AHR8_VIBC3</name>
<dbReference type="GeneID" id="88782972"/>
<dbReference type="RefSeq" id="WP_000799584.1">
    <property type="nucleotide sequence ID" value="NC_009457.1"/>
</dbReference>
<dbReference type="KEGG" id="vcr:VC395_2261"/>
<protein>
    <recommendedName>
        <fullName evidence="5">DUF2956 domain-containing protein</fullName>
    </recommendedName>
</protein>
<accession>A0A0H3AHR8</accession>
<dbReference type="AlphaFoldDB" id="A0A0H3AHR8"/>
<dbReference type="PATRIC" id="fig|345073.21.peg.2185"/>
<evidence type="ECO:0000313" key="4">
    <source>
        <dbReference type="Proteomes" id="UP000000249"/>
    </source>
</evidence>
<feature type="region of interest" description="Disordered" evidence="1">
    <location>
        <begin position="52"/>
        <end position="77"/>
    </location>
</feature>
<gene>
    <name evidence="3" type="ordered locus">VC0395_A1731</name>
</gene>
<reference evidence="3 4" key="1">
    <citation type="submission" date="2007-03" db="EMBL/GenBank/DDBJ databases">
        <authorList>
            <person name="Heidelberg J."/>
        </authorList>
    </citation>
    <scope>NUCLEOTIDE SEQUENCE [LARGE SCALE GENOMIC DNA]</scope>
    <source>
        <strain evidence="4">ATCC 39541 / Classical Ogawa 395 / O395</strain>
    </source>
</reference>
<keyword evidence="2" id="KW-0472">Membrane</keyword>
<dbReference type="eggNOG" id="ENOG5032Y7H">
    <property type="taxonomic scope" value="Bacteria"/>
</dbReference>
<dbReference type="InterPro" id="IPR021339">
    <property type="entry name" value="DUF2956"/>
</dbReference>